<reference evidence="2" key="1">
    <citation type="journal article" date="2008" name="Nat. Genet.">
        <title>The Pristionchus pacificus genome provides a unique perspective on nematode lifestyle and parasitism.</title>
        <authorList>
            <person name="Dieterich C."/>
            <person name="Clifton S.W."/>
            <person name="Schuster L.N."/>
            <person name="Chinwalla A."/>
            <person name="Delehaunty K."/>
            <person name="Dinkelacker I."/>
            <person name="Fulton L."/>
            <person name="Fulton R."/>
            <person name="Godfrey J."/>
            <person name="Minx P."/>
            <person name="Mitreva M."/>
            <person name="Roeseler W."/>
            <person name="Tian H."/>
            <person name="Witte H."/>
            <person name="Yang S.P."/>
            <person name="Wilson R.K."/>
            <person name="Sommer R.J."/>
        </authorList>
    </citation>
    <scope>NUCLEOTIDE SEQUENCE [LARGE SCALE GENOMIC DNA]</scope>
    <source>
        <strain evidence="2">PS312</strain>
    </source>
</reference>
<dbReference type="EnsemblMetazoa" id="PPA44163.1">
    <property type="protein sequence ID" value="PPA44163.1"/>
    <property type="gene ID" value="WBGene00282532"/>
</dbReference>
<name>A0A2A6CY47_PRIPA</name>
<gene>
    <name evidence="1" type="primary">WBGene00282532</name>
</gene>
<evidence type="ECO:0000313" key="2">
    <source>
        <dbReference type="Proteomes" id="UP000005239"/>
    </source>
</evidence>
<organism evidence="1 2">
    <name type="scientific">Pristionchus pacificus</name>
    <name type="common">Parasitic nematode worm</name>
    <dbReference type="NCBI Taxonomy" id="54126"/>
    <lineage>
        <taxon>Eukaryota</taxon>
        <taxon>Metazoa</taxon>
        <taxon>Ecdysozoa</taxon>
        <taxon>Nematoda</taxon>
        <taxon>Chromadorea</taxon>
        <taxon>Rhabditida</taxon>
        <taxon>Rhabditina</taxon>
        <taxon>Diplogasteromorpha</taxon>
        <taxon>Diplogasteroidea</taxon>
        <taxon>Neodiplogasteridae</taxon>
        <taxon>Pristionchus</taxon>
    </lineage>
</organism>
<accession>A0A2A6CY47</accession>
<dbReference type="Proteomes" id="UP000005239">
    <property type="component" value="Unassembled WGS sequence"/>
</dbReference>
<accession>A0A8R1V1Q1</accession>
<proteinExistence type="predicted"/>
<keyword evidence="2" id="KW-1185">Reference proteome</keyword>
<protein>
    <submittedName>
        <fullName evidence="1">Uncharacterized protein</fullName>
    </submittedName>
</protein>
<reference evidence="1" key="2">
    <citation type="submission" date="2022-06" db="UniProtKB">
        <authorList>
            <consortium name="EnsemblMetazoa"/>
        </authorList>
    </citation>
    <scope>IDENTIFICATION</scope>
    <source>
        <strain evidence="1">PS312</strain>
    </source>
</reference>
<evidence type="ECO:0000313" key="1">
    <source>
        <dbReference type="EnsemblMetazoa" id="PPA44163.1"/>
    </source>
</evidence>
<dbReference type="AlphaFoldDB" id="A0A2A6CY47"/>
<sequence length="175" mass="19085">MRVEVSEDGGGCCRCLFEASRVKKLQASLAYTFSAAGACLPRRLEDGFERICLFLALSSLRGHCETAACATSPQPGLALFSSSSSLSFQLSSAVPSRGLRVGRLIVRTRFRRFRPSPRPPRAQQMAAMAVSAFIIVGNHETAVAQLTGRDARTENYSFMNLVVPEKEEKRAGLKL</sequence>